<gene>
    <name evidence="1" type="ORF">SPELUC_LOCUS741</name>
</gene>
<keyword evidence="2" id="KW-1185">Reference proteome</keyword>
<proteinExistence type="predicted"/>
<evidence type="ECO:0000313" key="2">
    <source>
        <dbReference type="Proteomes" id="UP000789366"/>
    </source>
</evidence>
<protein>
    <submittedName>
        <fullName evidence="1">4614_t:CDS:1</fullName>
    </submittedName>
</protein>
<sequence>MLLSSAKNSDKSDDFRFYLLNWGAQEIGMITLNEYSTLHSLIK</sequence>
<dbReference type="Proteomes" id="UP000789366">
    <property type="component" value="Unassembled WGS sequence"/>
</dbReference>
<organism evidence="1 2">
    <name type="scientific">Cetraspora pellucida</name>
    <dbReference type="NCBI Taxonomy" id="1433469"/>
    <lineage>
        <taxon>Eukaryota</taxon>
        <taxon>Fungi</taxon>
        <taxon>Fungi incertae sedis</taxon>
        <taxon>Mucoromycota</taxon>
        <taxon>Glomeromycotina</taxon>
        <taxon>Glomeromycetes</taxon>
        <taxon>Diversisporales</taxon>
        <taxon>Gigasporaceae</taxon>
        <taxon>Cetraspora</taxon>
    </lineage>
</organism>
<reference evidence="1" key="1">
    <citation type="submission" date="2021-06" db="EMBL/GenBank/DDBJ databases">
        <authorList>
            <person name="Kallberg Y."/>
            <person name="Tangrot J."/>
            <person name="Rosling A."/>
        </authorList>
    </citation>
    <scope>NUCLEOTIDE SEQUENCE</scope>
    <source>
        <strain evidence="1">28 12/20/2015</strain>
    </source>
</reference>
<comment type="caution">
    <text evidence="1">The sequence shown here is derived from an EMBL/GenBank/DDBJ whole genome shotgun (WGS) entry which is preliminary data.</text>
</comment>
<evidence type="ECO:0000313" key="1">
    <source>
        <dbReference type="EMBL" id="CAG8449973.1"/>
    </source>
</evidence>
<accession>A0ACA9K3S9</accession>
<dbReference type="EMBL" id="CAJVPW010000315">
    <property type="protein sequence ID" value="CAG8449973.1"/>
    <property type="molecule type" value="Genomic_DNA"/>
</dbReference>
<name>A0ACA9K3S9_9GLOM</name>